<gene>
    <name evidence="1" type="ORF">CS053_08635</name>
</gene>
<proteinExistence type="predicted"/>
<reference evidence="1 2" key="1">
    <citation type="submission" date="2019-08" db="EMBL/GenBank/DDBJ databases">
        <title>Complete genome sequence of Rhodanobacter glycinis strain T01E-68 isolated from tomato root.</title>
        <authorList>
            <person name="Weon H.-Y."/>
            <person name="Lee S.A."/>
        </authorList>
    </citation>
    <scope>NUCLEOTIDE SEQUENCE [LARGE SCALE GENOMIC DNA]</scope>
    <source>
        <strain evidence="1 2">T01E-68</strain>
    </source>
</reference>
<organism evidence="1 2">
    <name type="scientific">Rhodanobacter glycinis</name>
    <dbReference type="NCBI Taxonomy" id="582702"/>
    <lineage>
        <taxon>Bacteria</taxon>
        <taxon>Pseudomonadati</taxon>
        <taxon>Pseudomonadota</taxon>
        <taxon>Gammaproteobacteria</taxon>
        <taxon>Lysobacterales</taxon>
        <taxon>Rhodanobacteraceae</taxon>
        <taxon>Rhodanobacter</taxon>
    </lineage>
</organism>
<dbReference type="KEGG" id="rgl:CS053_08635"/>
<accession>A0A5B9E222</accession>
<name>A0A5B9E222_9GAMM</name>
<dbReference type="AlphaFoldDB" id="A0A5B9E222"/>
<protein>
    <submittedName>
        <fullName evidence="1">Uncharacterized protein</fullName>
    </submittedName>
</protein>
<sequence length="68" mass="7326">MPTAQEHPDRALISALGGPVSVCRAIGIDPYPRGVQRVQNWMERGIPPAVRLAHLDIFGPAPREGEAS</sequence>
<evidence type="ECO:0000313" key="1">
    <source>
        <dbReference type="EMBL" id="QEE26382.1"/>
    </source>
</evidence>
<dbReference type="EMBL" id="CP042807">
    <property type="protein sequence ID" value="QEE26382.1"/>
    <property type="molecule type" value="Genomic_DNA"/>
</dbReference>
<evidence type="ECO:0000313" key="2">
    <source>
        <dbReference type="Proteomes" id="UP000321807"/>
    </source>
</evidence>
<dbReference type="Proteomes" id="UP000321807">
    <property type="component" value="Chromosome"/>
</dbReference>